<dbReference type="Pfam" id="PF05685">
    <property type="entry name" value="Uma2"/>
    <property type="match status" value="1"/>
</dbReference>
<dbReference type="PANTHER" id="PTHR47152:SF2">
    <property type="entry name" value="SLR2084 PROTEIN"/>
    <property type="match status" value="1"/>
</dbReference>
<evidence type="ECO:0000313" key="2">
    <source>
        <dbReference type="EMBL" id="UFP92578.1"/>
    </source>
</evidence>
<protein>
    <submittedName>
        <fullName evidence="2">Uma2 family endonuclease</fullName>
    </submittedName>
</protein>
<keyword evidence="2" id="KW-0540">Nuclease</keyword>
<dbReference type="InterPro" id="IPR011335">
    <property type="entry name" value="Restrct_endonuc-II-like"/>
</dbReference>
<evidence type="ECO:0000313" key="3">
    <source>
        <dbReference type="Proteomes" id="UP001054846"/>
    </source>
</evidence>
<feature type="domain" description="Putative restriction endonuclease" evidence="1">
    <location>
        <begin position="21"/>
        <end position="178"/>
    </location>
</feature>
<proteinExistence type="predicted"/>
<dbReference type="InterPro" id="IPR012296">
    <property type="entry name" value="Nuclease_put_TT1808"/>
</dbReference>
<reference evidence="2 3" key="1">
    <citation type="journal article" date="2021" name="Genome Biol. Evol.">
        <title>Complete Genome Sequencing of a Novel Gloeobacter Species from a Waterfall Cave in Mexico.</title>
        <authorList>
            <person name="Saw J.H."/>
            <person name="Cardona T."/>
            <person name="Montejano G."/>
        </authorList>
    </citation>
    <scope>NUCLEOTIDE SEQUENCE [LARGE SCALE GENOMIC DNA]</scope>
    <source>
        <strain evidence="2">MG652769</strain>
    </source>
</reference>
<keyword evidence="2" id="KW-0378">Hydrolase</keyword>
<dbReference type="CDD" id="cd06260">
    <property type="entry name" value="DUF820-like"/>
    <property type="match status" value="1"/>
</dbReference>
<sequence length="213" mass="24099">MLTAALPQTGEQRIWLEGISWETFGRLLDELAESRAIRLAYDQGVLEIMSPLNIHEKIKKLIARFIEAWADEMDIAVEGIGSWTLRRPDLARAIEPDECYYIAHQAEILGVERIDLQVSPPPDLAVEVDVSSSSRVRLAIYRRLGIPEVWTWRGQGLIVQHLIDGEYVEADYSRVLPGFAVQQLNSLVLRGLEIGQSAAVREFKQQIRARANP</sequence>
<dbReference type="EMBL" id="CP063845">
    <property type="protein sequence ID" value="UFP92578.1"/>
    <property type="molecule type" value="Genomic_DNA"/>
</dbReference>
<dbReference type="GO" id="GO:0004519">
    <property type="term" value="F:endonuclease activity"/>
    <property type="evidence" value="ECO:0007669"/>
    <property type="project" value="UniProtKB-KW"/>
</dbReference>
<dbReference type="Proteomes" id="UP001054846">
    <property type="component" value="Chromosome"/>
</dbReference>
<keyword evidence="2" id="KW-0255">Endonuclease</keyword>
<dbReference type="PANTHER" id="PTHR47152">
    <property type="entry name" value="SLR2084 PROTEIN-RELATED"/>
    <property type="match status" value="1"/>
</dbReference>
<keyword evidence="3" id="KW-1185">Reference proteome</keyword>
<accession>A0ABY3PG00</accession>
<name>A0ABY3PG00_9CYAN</name>
<dbReference type="RefSeq" id="WP_230839569.1">
    <property type="nucleotide sequence ID" value="NZ_CP063845.1"/>
</dbReference>
<gene>
    <name evidence="2" type="ORF">ISF26_12050</name>
</gene>
<organism evidence="2 3">
    <name type="scientific">Gloeobacter morelensis MG652769</name>
    <dbReference type="NCBI Taxonomy" id="2781736"/>
    <lineage>
        <taxon>Bacteria</taxon>
        <taxon>Bacillati</taxon>
        <taxon>Cyanobacteriota</taxon>
        <taxon>Cyanophyceae</taxon>
        <taxon>Gloeobacterales</taxon>
        <taxon>Gloeobacteraceae</taxon>
        <taxon>Gloeobacter</taxon>
        <taxon>Gloeobacter morelensis</taxon>
    </lineage>
</organism>
<evidence type="ECO:0000259" key="1">
    <source>
        <dbReference type="Pfam" id="PF05685"/>
    </source>
</evidence>
<dbReference type="InterPro" id="IPR008538">
    <property type="entry name" value="Uma2"/>
</dbReference>
<dbReference type="Gene3D" id="3.90.1570.10">
    <property type="entry name" value="tt1808, chain A"/>
    <property type="match status" value="1"/>
</dbReference>
<dbReference type="SUPFAM" id="SSF52980">
    <property type="entry name" value="Restriction endonuclease-like"/>
    <property type="match status" value="1"/>
</dbReference>